<keyword evidence="3" id="KW-1185">Reference proteome</keyword>
<sequence>MSEIDERHPVITPRRVRFDWADTPLHRPPRGPPGTRPGKRPGTGPLPEPRRARAPSAAPRRPGPPLRTCREDA</sequence>
<comment type="caution">
    <text evidence="2">The sequence shown here is derived from an EMBL/GenBank/DDBJ whole genome shotgun (WGS) entry which is preliminary data.</text>
</comment>
<name>A0A5C4JIV0_9ACTN</name>
<evidence type="ECO:0000313" key="3">
    <source>
        <dbReference type="Proteomes" id="UP000309174"/>
    </source>
</evidence>
<dbReference type="Proteomes" id="UP000309174">
    <property type="component" value="Unassembled WGS sequence"/>
</dbReference>
<gene>
    <name evidence="2" type="ORF">ETD83_04545</name>
</gene>
<evidence type="ECO:0000256" key="1">
    <source>
        <dbReference type="SAM" id="MobiDB-lite"/>
    </source>
</evidence>
<accession>A0A5C4JIV0</accession>
<protein>
    <submittedName>
        <fullName evidence="2">Uncharacterized protein</fullName>
    </submittedName>
</protein>
<proteinExistence type="predicted"/>
<feature type="region of interest" description="Disordered" evidence="1">
    <location>
        <begin position="1"/>
        <end position="73"/>
    </location>
</feature>
<reference evidence="2 3" key="1">
    <citation type="submission" date="2019-05" db="EMBL/GenBank/DDBJ databases">
        <title>Draft genome sequence of Actinomadura sp. 14C53.</title>
        <authorList>
            <person name="Saricaoglu S."/>
            <person name="Isik K."/>
        </authorList>
    </citation>
    <scope>NUCLEOTIDE SEQUENCE [LARGE SCALE GENOMIC DNA]</scope>
    <source>
        <strain evidence="2 3">14C53</strain>
    </source>
</reference>
<organism evidence="2 3">
    <name type="scientific">Actinomadura soli</name>
    <dbReference type="NCBI Taxonomy" id="2508997"/>
    <lineage>
        <taxon>Bacteria</taxon>
        <taxon>Bacillati</taxon>
        <taxon>Actinomycetota</taxon>
        <taxon>Actinomycetes</taxon>
        <taxon>Streptosporangiales</taxon>
        <taxon>Thermomonosporaceae</taxon>
        <taxon>Actinomadura</taxon>
    </lineage>
</organism>
<dbReference type="AlphaFoldDB" id="A0A5C4JIV0"/>
<dbReference type="EMBL" id="VCKW01000014">
    <property type="protein sequence ID" value="TMR06484.1"/>
    <property type="molecule type" value="Genomic_DNA"/>
</dbReference>
<evidence type="ECO:0000313" key="2">
    <source>
        <dbReference type="EMBL" id="TMR06484.1"/>
    </source>
</evidence>